<dbReference type="InterPro" id="IPR036388">
    <property type="entry name" value="WH-like_DNA-bd_sf"/>
</dbReference>
<dbReference type="GO" id="GO:0005829">
    <property type="term" value="C:cytosol"/>
    <property type="evidence" value="ECO:0007669"/>
    <property type="project" value="TreeGrafter"/>
</dbReference>
<dbReference type="PROSITE" id="PS51197">
    <property type="entry name" value="HTH_RRF2_2"/>
    <property type="match status" value="1"/>
</dbReference>
<gene>
    <name evidence="1" type="primary">nsrR</name>
    <name evidence="1" type="ORF">DDT42_00585</name>
</gene>
<dbReference type="SUPFAM" id="SSF46785">
    <property type="entry name" value="Winged helix' DNA-binding domain"/>
    <property type="match status" value="1"/>
</dbReference>
<reference evidence="1 2" key="1">
    <citation type="journal article" date="2021" name="bioRxiv">
        <title>Unique metabolic strategies in Hadean analogues reveal hints for primordial physiology.</title>
        <authorList>
            <person name="Nobu M.K."/>
            <person name="Nakai R."/>
            <person name="Tamazawa S."/>
            <person name="Mori H."/>
            <person name="Toyoda A."/>
            <person name="Ijiri A."/>
            <person name="Suzuki S."/>
            <person name="Kurokawa K."/>
            <person name="Kamagata Y."/>
            <person name="Tamaki H."/>
        </authorList>
    </citation>
    <scope>NUCLEOTIDE SEQUENCE [LARGE SCALE GENOMIC DNA]</scope>
    <source>
        <strain evidence="1">BS525</strain>
    </source>
</reference>
<dbReference type="InterPro" id="IPR000944">
    <property type="entry name" value="Tscrpt_reg_Rrf2"/>
</dbReference>
<dbReference type="AlphaFoldDB" id="A0A9E2BFU5"/>
<accession>A0A9E2BFU5</accession>
<dbReference type="InterPro" id="IPR036390">
    <property type="entry name" value="WH_DNA-bd_sf"/>
</dbReference>
<evidence type="ECO:0000313" key="2">
    <source>
        <dbReference type="Proteomes" id="UP000811545"/>
    </source>
</evidence>
<proteinExistence type="predicted"/>
<dbReference type="EMBL" id="QLTW01000019">
    <property type="protein sequence ID" value="MBT9144737.1"/>
    <property type="molecule type" value="Genomic_DNA"/>
</dbReference>
<comment type="caution">
    <text evidence="1">The sequence shown here is derived from an EMBL/GenBank/DDBJ whole genome shotgun (WGS) entry which is preliminary data.</text>
</comment>
<evidence type="ECO:0000313" key="1">
    <source>
        <dbReference type="EMBL" id="MBT9144737.1"/>
    </source>
</evidence>
<protein>
    <submittedName>
        <fullName evidence="1">HTH-type transcriptional repressor NsrR</fullName>
    </submittedName>
</protein>
<dbReference type="NCBIfam" id="TIGR00738">
    <property type="entry name" value="rrf2_super"/>
    <property type="match status" value="1"/>
</dbReference>
<name>A0A9E2BFU5_PSYF1</name>
<organism evidence="1 2">
    <name type="scientific">Psychracetigena formicireducens</name>
    <dbReference type="NCBI Taxonomy" id="2986056"/>
    <lineage>
        <taxon>Bacteria</taxon>
        <taxon>Bacillati</taxon>
        <taxon>Candidatus Lithacetigenota</taxon>
        <taxon>Candidatus Psychracetigena</taxon>
    </lineage>
</organism>
<dbReference type="Gene3D" id="1.10.10.10">
    <property type="entry name" value="Winged helix-like DNA-binding domain superfamily/Winged helix DNA-binding domain"/>
    <property type="match status" value="1"/>
</dbReference>
<sequence length="144" mass="16729">MILILYHYNIMRNRLINRETDYAIRVLAFMHRANKNIYSAEDIEKNLLIPRPFLRKILQKLNKGGFLNSQKGKGGGFVTVREAEKIFLIELIELFQGPIGIGECVFRKNICPDRNKCILRTKMLLLEEKILNELKAINLASLLE</sequence>
<dbReference type="PANTHER" id="PTHR33221">
    <property type="entry name" value="WINGED HELIX-TURN-HELIX TRANSCRIPTIONAL REGULATOR, RRF2 FAMILY"/>
    <property type="match status" value="1"/>
</dbReference>
<dbReference type="Pfam" id="PF02082">
    <property type="entry name" value="Rrf2"/>
    <property type="match status" value="1"/>
</dbReference>
<dbReference type="GO" id="GO:0003700">
    <property type="term" value="F:DNA-binding transcription factor activity"/>
    <property type="evidence" value="ECO:0007669"/>
    <property type="project" value="TreeGrafter"/>
</dbReference>
<dbReference type="Proteomes" id="UP000811545">
    <property type="component" value="Unassembled WGS sequence"/>
</dbReference>
<dbReference type="PANTHER" id="PTHR33221:SF2">
    <property type="entry name" value="TRANSCRIPTIONAL REGULATOR"/>
    <property type="match status" value="1"/>
</dbReference>